<gene>
    <name evidence="4" type="ORF">AMQ84_08050</name>
</gene>
<dbReference type="OrthoDB" id="9815009at2"/>
<name>A0A132U6E6_9BACL</name>
<proteinExistence type="predicted"/>
<sequence>MKMDRLLGIVVYLLNRETVSARELAEKFEVSPRTIQRDMASISLAGIPVGSQQGLNGGYYIMDSYKMNRQLLQSEDYTYILAALKGLLSGYDSLRAQSTVEIMTSLAPDKAALGPMLQLNLGVLREGEGTGGNIALVEKAIREKIRLGFQYTDARGSVTDRGVEPLLLTYKWYAWYLFAYCCDKQEYRLFRLSRMRSVHLMSQTFTLTHKDAELLLSEHSDLRPQIKVRLACMAEHKVLLQEAFPQAELLEEREGELLMSFTVPEEEQGWFGKLLEYSQLITVLEPEELRLRMHTQAAFILEKYR</sequence>
<dbReference type="Pfam" id="PF13280">
    <property type="entry name" value="WYL"/>
    <property type="match status" value="1"/>
</dbReference>
<evidence type="ECO:0000313" key="4">
    <source>
        <dbReference type="EMBL" id="KWX78976.1"/>
    </source>
</evidence>
<dbReference type="InterPro" id="IPR026881">
    <property type="entry name" value="WYL_dom"/>
</dbReference>
<keyword evidence="1" id="KW-0805">Transcription regulation</keyword>
<dbReference type="PANTHER" id="PTHR34580:SF1">
    <property type="entry name" value="PROTEIN PAFC"/>
    <property type="match status" value="1"/>
</dbReference>
<dbReference type="PROSITE" id="PS51000">
    <property type="entry name" value="HTH_DEOR_2"/>
    <property type="match status" value="1"/>
</dbReference>
<dbReference type="PATRIC" id="fig|483937.3.peg.3828"/>
<dbReference type="InterPro" id="IPR036388">
    <property type="entry name" value="WH-like_DNA-bd_sf"/>
</dbReference>
<dbReference type="Gene3D" id="1.10.10.10">
    <property type="entry name" value="Winged helix-like DNA-binding domain superfamily/Winged helix DNA-binding domain"/>
    <property type="match status" value="1"/>
</dbReference>
<keyword evidence="5" id="KW-1185">Reference proteome</keyword>
<dbReference type="Proteomes" id="UP000070475">
    <property type="component" value="Unassembled WGS sequence"/>
</dbReference>
<dbReference type="Pfam" id="PF08279">
    <property type="entry name" value="HTH_11"/>
    <property type="match status" value="1"/>
</dbReference>
<dbReference type="InterPro" id="IPR013196">
    <property type="entry name" value="HTH_11"/>
</dbReference>
<accession>A0A132U6E6</accession>
<evidence type="ECO:0000256" key="2">
    <source>
        <dbReference type="ARBA" id="ARBA00023163"/>
    </source>
</evidence>
<dbReference type="PROSITE" id="PS52050">
    <property type="entry name" value="WYL"/>
    <property type="match status" value="1"/>
</dbReference>
<evidence type="ECO:0000256" key="1">
    <source>
        <dbReference type="ARBA" id="ARBA00023015"/>
    </source>
</evidence>
<reference evidence="4 5" key="1">
    <citation type="submission" date="2015-08" db="EMBL/GenBank/DDBJ databases">
        <title>Genomes of Paenibacillus riograndensis.</title>
        <authorList>
            <person name="Sant'Anna F.H."/>
            <person name="Souza R."/>
            <person name="Ambrosini A."/>
            <person name="Bach E."/>
            <person name="Fernandes G."/>
            <person name="Balsanelli E."/>
            <person name="Baura V.A."/>
            <person name="Pedrosa F.O."/>
            <person name="Souza E.M."/>
            <person name="Passaglia L."/>
        </authorList>
    </citation>
    <scope>NUCLEOTIDE SEQUENCE [LARGE SCALE GENOMIC DNA]</scope>
    <source>
        <strain evidence="4 5">CAS34</strain>
    </source>
</reference>
<dbReference type="InterPro" id="IPR036390">
    <property type="entry name" value="WH_DNA-bd_sf"/>
</dbReference>
<dbReference type="InterPro" id="IPR051534">
    <property type="entry name" value="CBASS_pafABC_assoc_protein"/>
</dbReference>
<protein>
    <recommendedName>
        <fullName evidence="3">HTH deoR-type domain-containing protein</fullName>
    </recommendedName>
</protein>
<evidence type="ECO:0000313" key="5">
    <source>
        <dbReference type="Proteomes" id="UP000070475"/>
    </source>
</evidence>
<dbReference type="PIRSF" id="PIRSF016838">
    <property type="entry name" value="PafC"/>
    <property type="match status" value="1"/>
</dbReference>
<dbReference type="InterPro" id="IPR001034">
    <property type="entry name" value="DeoR_HTH"/>
</dbReference>
<dbReference type="SUPFAM" id="SSF46785">
    <property type="entry name" value="Winged helix' DNA-binding domain"/>
    <property type="match status" value="1"/>
</dbReference>
<feature type="domain" description="HTH deoR-type" evidence="3">
    <location>
        <begin position="2"/>
        <end position="61"/>
    </location>
</feature>
<comment type="caution">
    <text evidence="4">The sequence shown here is derived from an EMBL/GenBank/DDBJ whole genome shotgun (WGS) entry which is preliminary data.</text>
</comment>
<organism evidence="4 5">
    <name type="scientific">Paenibacillus riograndensis</name>
    <dbReference type="NCBI Taxonomy" id="483937"/>
    <lineage>
        <taxon>Bacteria</taxon>
        <taxon>Bacillati</taxon>
        <taxon>Bacillota</taxon>
        <taxon>Bacilli</taxon>
        <taxon>Bacillales</taxon>
        <taxon>Paenibacillaceae</taxon>
        <taxon>Paenibacillus</taxon>
        <taxon>Paenibacillus sonchi group</taxon>
    </lineage>
</organism>
<dbReference type="PANTHER" id="PTHR34580">
    <property type="match status" value="1"/>
</dbReference>
<keyword evidence="2" id="KW-0804">Transcription</keyword>
<evidence type="ECO:0000259" key="3">
    <source>
        <dbReference type="PROSITE" id="PS51000"/>
    </source>
</evidence>
<dbReference type="GO" id="GO:0003700">
    <property type="term" value="F:DNA-binding transcription factor activity"/>
    <property type="evidence" value="ECO:0007669"/>
    <property type="project" value="InterPro"/>
</dbReference>
<dbReference type="EMBL" id="LIRB01000115">
    <property type="protein sequence ID" value="KWX78976.1"/>
    <property type="molecule type" value="Genomic_DNA"/>
</dbReference>
<dbReference type="InterPro" id="IPR028349">
    <property type="entry name" value="PafC-like"/>
</dbReference>
<dbReference type="RefSeq" id="WP_060860016.1">
    <property type="nucleotide sequence ID" value="NZ_LIRB01000115.1"/>
</dbReference>
<dbReference type="AlphaFoldDB" id="A0A132U6E6"/>